<protein>
    <submittedName>
        <fullName evidence="2">Uncharacterized protein</fullName>
    </submittedName>
</protein>
<evidence type="ECO:0000256" key="1">
    <source>
        <dbReference type="SAM" id="MobiDB-lite"/>
    </source>
</evidence>
<evidence type="ECO:0000313" key="2">
    <source>
        <dbReference type="EMBL" id="KAJ1139278.1"/>
    </source>
</evidence>
<dbReference type="PANTHER" id="PTHR35558">
    <property type="entry name" value="SGNH_HYDRO DOMAIN-CONTAINING PROTEIN"/>
    <property type="match status" value="1"/>
</dbReference>
<feature type="compositionally biased region" description="Basic and acidic residues" evidence="1">
    <location>
        <begin position="62"/>
        <end position="83"/>
    </location>
</feature>
<dbReference type="PANTHER" id="PTHR35558:SF1">
    <property type="entry name" value="ENDONUCLEASE_EXONUCLEASE_PHOSPHATASE DOMAIN-CONTAINING PROTEIN"/>
    <property type="match status" value="1"/>
</dbReference>
<accession>A0AAV7QL97</accession>
<proteinExistence type="predicted"/>
<evidence type="ECO:0000313" key="3">
    <source>
        <dbReference type="Proteomes" id="UP001066276"/>
    </source>
</evidence>
<sequence length="228" mass="26064">MPGKQKECGNREQQRIEVGCGGSFDEILIRKGTYVRDTGVGPDNKGEEGISRVQDSEAQTRGQKDEVNATEGTKVEEGGKMEQGVKEREVKEVQVKKLPYMWVTKLLGAHLMSARRDKICKGEFVEVLKLLHREVRAKELMKEEEFELAKRPRVPVTIENWTSAFPIYTSVYCKKYPESSVALLKFMDIIRKAQISFGGKPWAQYDEEFRVRMTADPEAKWGEIDTDL</sequence>
<dbReference type="Proteomes" id="UP001066276">
    <property type="component" value="Chromosome 6"/>
</dbReference>
<comment type="caution">
    <text evidence="2">The sequence shown here is derived from an EMBL/GenBank/DDBJ whole genome shotgun (WGS) entry which is preliminary data.</text>
</comment>
<dbReference type="EMBL" id="JANPWB010000010">
    <property type="protein sequence ID" value="KAJ1139278.1"/>
    <property type="molecule type" value="Genomic_DNA"/>
</dbReference>
<dbReference type="AlphaFoldDB" id="A0AAV7QL97"/>
<keyword evidence="3" id="KW-1185">Reference proteome</keyword>
<name>A0AAV7QL97_PLEWA</name>
<organism evidence="2 3">
    <name type="scientific">Pleurodeles waltl</name>
    <name type="common">Iberian ribbed newt</name>
    <dbReference type="NCBI Taxonomy" id="8319"/>
    <lineage>
        <taxon>Eukaryota</taxon>
        <taxon>Metazoa</taxon>
        <taxon>Chordata</taxon>
        <taxon>Craniata</taxon>
        <taxon>Vertebrata</taxon>
        <taxon>Euteleostomi</taxon>
        <taxon>Amphibia</taxon>
        <taxon>Batrachia</taxon>
        <taxon>Caudata</taxon>
        <taxon>Salamandroidea</taxon>
        <taxon>Salamandridae</taxon>
        <taxon>Pleurodelinae</taxon>
        <taxon>Pleurodeles</taxon>
    </lineage>
</organism>
<gene>
    <name evidence="2" type="ORF">NDU88_005653</name>
</gene>
<feature type="region of interest" description="Disordered" evidence="1">
    <location>
        <begin position="36"/>
        <end position="83"/>
    </location>
</feature>
<reference evidence="2" key="1">
    <citation type="journal article" date="2022" name="bioRxiv">
        <title>Sequencing and chromosome-scale assembly of the giantPleurodeles waltlgenome.</title>
        <authorList>
            <person name="Brown T."/>
            <person name="Elewa A."/>
            <person name="Iarovenko S."/>
            <person name="Subramanian E."/>
            <person name="Araus A.J."/>
            <person name="Petzold A."/>
            <person name="Susuki M."/>
            <person name="Suzuki K.-i.T."/>
            <person name="Hayashi T."/>
            <person name="Toyoda A."/>
            <person name="Oliveira C."/>
            <person name="Osipova E."/>
            <person name="Leigh N.D."/>
            <person name="Simon A."/>
            <person name="Yun M.H."/>
        </authorList>
    </citation>
    <scope>NUCLEOTIDE SEQUENCE</scope>
    <source>
        <strain evidence="2">20211129_DDA</strain>
        <tissue evidence="2">Liver</tissue>
    </source>
</reference>